<sequence length="241" mass="27294">MATSSTRQATQVFGLGTAICKDDATITGSRLPTCLQVLRCMMYHCNEAARSIRPGSVGAASRFSTAKLVLQQVAIFYNKANIPMVTERRACENIDELLNENNKLRLINKCRRNKPSTLRRLEDSQRLLASTFKLWPSNVKSLIKDQEDLAFLQSMKGDRAATLESLDTHLKQKISRRTSRQEAEAKRLKRAREEMEATSSTVQSASVVEDTVKILLLKRALFVIKKKLVLLQLNHKQRKPH</sequence>
<gene>
    <name evidence="2" type="ORF">GWK47_014570</name>
</gene>
<evidence type="ECO:0000313" key="3">
    <source>
        <dbReference type="Proteomes" id="UP000770661"/>
    </source>
</evidence>
<dbReference type="AlphaFoldDB" id="A0A8J4XY35"/>
<proteinExistence type="predicted"/>
<accession>A0A8J4XY35</accession>
<dbReference type="OrthoDB" id="7697930at2759"/>
<protein>
    <submittedName>
        <fullName evidence="2">Uncharacterized protein</fullName>
    </submittedName>
</protein>
<keyword evidence="3" id="KW-1185">Reference proteome</keyword>
<keyword evidence="1" id="KW-0175">Coiled coil</keyword>
<evidence type="ECO:0000313" key="2">
    <source>
        <dbReference type="EMBL" id="KAG0714194.1"/>
    </source>
</evidence>
<dbReference type="Proteomes" id="UP000770661">
    <property type="component" value="Unassembled WGS sequence"/>
</dbReference>
<feature type="coiled-coil region" evidence="1">
    <location>
        <begin position="171"/>
        <end position="198"/>
    </location>
</feature>
<dbReference type="EMBL" id="JACEEZ010020725">
    <property type="protein sequence ID" value="KAG0714194.1"/>
    <property type="molecule type" value="Genomic_DNA"/>
</dbReference>
<evidence type="ECO:0000256" key="1">
    <source>
        <dbReference type="SAM" id="Coils"/>
    </source>
</evidence>
<reference evidence="2" key="1">
    <citation type="submission" date="2020-07" db="EMBL/GenBank/DDBJ databases">
        <title>The High-quality genome of the commercially important snow crab, Chionoecetes opilio.</title>
        <authorList>
            <person name="Jeong J.-H."/>
            <person name="Ryu S."/>
        </authorList>
    </citation>
    <scope>NUCLEOTIDE SEQUENCE</scope>
    <source>
        <strain evidence="2">MADBK_172401_WGS</strain>
        <tissue evidence="2">Digestive gland</tissue>
    </source>
</reference>
<name>A0A8J4XY35_CHIOP</name>
<organism evidence="2 3">
    <name type="scientific">Chionoecetes opilio</name>
    <name type="common">Atlantic snow crab</name>
    <name type="synonym">Cancer opilio</name>
    <dbReference type="NCBI Taxonomy" id="41210"/>
    <lineage>
        <taxon>Eukaryota</taxon>
        <taxon>Metazoa</taxon>
        <taxon>Ecdysozoa</taxon>
        <taxon>Arthropoda</taxon>
        <taxon>Crustacea</taxon>
        <taxon>Multicrustacea</taxon>
        <taxon>Malacostraca</taxon>
        <taxon>Eumalacostraca</taxon>
        <taxon>Eucarida</taxon>
        <taxon>Decapoda</taxon>
        <taxon>Pleocyemata</taxon>
        <taxon>Brachyura</taxon>
        <taxon>Eubrachyura</taxon>
        <taxon>Majoidea</taxon>
        <taxon>Majidae</taxon>
        <taxon>Chionoecetes</taxon>
    </lineage>
</organism>
<comment type="caution">
    <text evidence="2">The sequence shown here is derived from an EMBL/GenBank/DDBJ whole genome shotgun (WGS) entry which is preliminary data.</text>
</comment>